<feature type="compositionally biased region" description="Acidic residues" evidence="1">
    <location>
        <begin position="535"/>
        <end position="547"/>
    </location>
</feature>
<evidence type="ECO:0000259" key="2">
    <source>
        <dbReference type="PROSITE" id="PS50181"/>
    </source>
</evidence>
<dbReference type="Proteomes" id="UP000757232">
    <property type="component" value="Unassembled WGS sequence"/>
</dbReference>
<dbReference type="EMBL" id="LNZH02000207">
    <property type="protein sequence ID" value="OCB85833.1"/>
    <property type="molecule type" value="Genomic_DNA"/>
</dbReference>
<dbReference type="OrthoDB" id="3249654at2759"/>
<evidence type="ECO:0000313" key="4">
    <source>
        <dbReference type="Proteomes" id="UP000757232"/>
    </source>
</evidence>
<dbReference type="AlphaFoldDB" id="A0A9Q5N6J3"/>
<dbReference type="InterPro" id="IPR001810">
    <property type="entry name" value="F-box_dom"/>
</dbReference>
<comment type="caution">
    <text evidence="3">The sequence shown here is derived from an EMBL/GenBank/DDBJ whole genome shotgun (WGS) entry which is preliminary data.</text>
</comment>
<dbReference type="SUPFAM" id="SSF81383">
    <property type="entry name" value="F-box domain"/>
    <property type="match status" value="1"/>
</dbReference>
<dbReference type="PROSITE" id="PS50181">
    <property type="entry name" value="FBOX"/>
    <property type="match status" value="1"/>
</dbReference>
<dbReference type="SMART" id="SM00256">
    <property type="entry name" value="FBOX"/>
    <property type="match status" value="1"/>
</dbReference>
<organism evidence="3 4">
    <name type="scientific">Sanghuangporus baumii</name>
    <name type="common">Phellinus baumii</name>
    <dbReference type="NCBI Taxonomy" id="108892"/>
    <lineage>
        <taxon>Eukaryota</taxon>
        <taxon>Fungi</taxon>
        <taxon>Dikarya</taxon>
        <taxon>Basidiomycota</taxon>
        <taxon>Agaricomycotina</taxon>
        <taxon>Agaricomycetes</taxon>
        <taxon>Hymenochaetales</taxon>
        <taxon>Hymenochaetaceae</taxon>
        <taxon>Sanghuangporus</taxon>
    </lineage>
</organism>
<gene>
    <name evidence="3" type="ORF">A7U60_g7186</name>
</gene>
<dbReference type="Pfam" id="PF00646">
    <property type="entry name" value="F-box"/>
    <property type="match status" value="1"/>
</dbReference>
<feature type="domain" description="F-box" evidence="2">
    <location>
        <begin position="1"/>
        <end position="47"/>
    </location>
</feature>
<feature type="compositionally biased region" description="Acidic residues" evidence="1">
    <location>
        <begin position="564"/>
        <end position="586"/>
    </location>
</feature>
<dbReference type="InterPro" id="IPR036047">
    <property type="entry name" value="F-box-like_dom_sf"/>
</dbReference>
<evidence type="ECO:0000313" key="3">
    <source>
        <dbReference type="EMBL" id="OCB85833.1"/>
    </source>
</evidence>
<proteinExistence type="predicted"/>
<name>A0A9Q5N6J3_SANBA</name>
<evidence type="ECO:0000256" key="1">
    <source>
        <dbReference type="SAM" id="MobiDB-lite"/>
    </source>
</evidence>
<reference evidence="3" key="1">
    <citation type="submission" date="2016-06" db="EMBL/GenBank/DDBJ databases">
        <title>Draft Genome sequence of the fungus Inonotus baumii.</title>
        <authorList>
            <person name="Zhu H."/>
            <person name="Lin W."/>
        </authorList>
    </citation>
    <scope>NUCLEOTIDE SEQUENCE</scope>
    <source>
        <strain evidence="3">821</strain>
    </source>
</reference>
<keyword evidence="4" id="KW-1185">Reference proteome</keyword>
<sequence>MPILTELPYDVIQLIASFLLPYDVLALSSTCSSLKSIKDERAIWLQVADSVSRSRPLPFRSFQALDLPLEIVIGACLRAERIAKSWAKPHIYPRRHPTKVIFPDRRIITYFTFLPGSRHVMVFDALNVLSCWTTDGKLLTSVHVQQGASLSRWKPCDEESSYGIQELGSDAQAVEITIELPVPLLPTRYRLILLVYTPTDARFEAISSFQIPSIFEPFSAVTQDELCGGLVRLNTEPERVGIFLINKNTEKSVCIDTGLCLVIQCVPQALPSSTQLVLYWEIASSAHAYSYDLDVLRDLLEREGRNREDPMIRIPIQIPPSDVSSVPFRTVNARTCCGGCGAHIECDLPSTDLSRNRHAYPIIIPKWHTLRENLRRHRTRSVLTFSRRASAHLHVQAHSLAMYVNAPHYDTLHIHLIDEDEELIQPNVDANTNFVDPAPDLQGSDHHRRHGSRSAPRTTIAHHYFGTPGSSPGNKSREIVRTVLADAPLRRPQSLRVNQHHAHALVANDWHPEMDVGPMTLHAQHLAEYGNEIDQDEHGEEDNEDGITTDGFDFTDRDLGEGLFDVDDEDEEDEDEEENNEHDEYDDPYHHNDDFDNPVELLGDGVLEHDGLATLQHRLQGLHFNLGLEEQENHTQAPQNVTINPDPGHAAGPSHAHEHVHMHTDAPSQPYLVYHDHHRGSIWNLTPHAAQALADILQDPFGGSPVIGFGGRCAMWVEEHPSKHQHRADASEGRYERESVLRVATFPTYEPLEGDDSAAGPVHHDLEVSRGCVGTLHLPDYIPLESSYTFDLDDVRGLVGVATLFGELWLVDFS</sequence>
<feature type="region of interest" description="Disordered" evidence="1">
    <location>
        <begin position="535"/>
        <end position="597"/>
    </location>
</feature>
<protein>
    <recommendedName>
        <fullName evidence="2">F-box domain-containing protein</fullName>
    </recommendedName>
</protein>
<accession>A0A9Q5N6J3</accession>